<accession>A0A1I6BJL9</accession>
<keyword evidence="2" id="KW-1185">Reference proteome</keyword>
<dbReference type="GeneID" id="93712294"/>
<evidence type="ECO:0000313" key="1">
    <source>
        <dbReference type="EMBL" id="SFQ80997.1"/>
    </source>
</evidence>
<sequence>MKKILLILLILGIATWGYFAFKEHQIAQEIEKQLHSRMDRDFNVTKVNKVVDESGEIYEANIKIEGIEKPFEIWFPTIAVSSLYEYAVISELWDRQYEKEVKGIVKQHPFKIQKVEGNVGIKTNEKINIRHLPNIQKVRKKYGEDAVIDNIYRGKYTLSNRYGFAGKRGRESI</sequence>
<proteinExistence type="predicted"/>
<dbReference type="RefSeq" id="WP_061805981.1">
    <property type="nucleotide sequence ID" value="NZ_FOXX01000010.1"/>
</dbReference>
<dbReference type="Proteomes" id="UP000182762">
    <property type="component" value="Unassembled WGS sequence"/>
</dbReference>
<reference evidence="1 2" key="1">
    <citation type="submission" date="2016-10" db="EMBL/GenBank/DDBJ databases">
        <authorList>
            <person name="Varghese N."/>
            <person name="Submissions S."/>
        </authorList>
    </citation>
    <scope>NUCLEOTIDE SEQUENCE [LARGE SCALE GENOMIC DNA]</scope>
    <source>
        <strain evidence="1 2">DSM 13796</strain>
    </source>
</reference>
<comment type="caution">
    <text evidence="1">The sequence shown here is derived from an EMBL/GenBank/DDBJ whole genome shotgun (WGS) entry which is preliminary data.</text>
</comment>
<protein>
    <submittedName>
        <fullName evidence="1">Uncharacterized protein</fullName>
    </submittedName>
</protein>
<dbReference type="EMBL" id="FOXX01000010">
    <property type="protein sequence ID" value="SFQ80997.1"/>
    <property type="molecule type" value="Genomic_DNA"/>
</dbReference>
<name>A0A1I6BJL9_9BACI</name>
<gene>
    <name evidence="1" type="ORF">SAMN02745910_03706</name>
</gene>
<evidence type="ECO:0000313" key="2">
    <source>
        <dbReference type="Proteomes" id="UP000182762"/>
    </source>
</evidence>
<organism evidence="1 2">
    <name type="scientific">Priestia endophytica DSM 13796</name>
    <dbReference type="NCBI Taxonomy" id="1121089"/>
    <lineage>
        <taxon>Bacteria</taxon>
        <taxon>Bacillati</taxon>
        <taxon>Bacillota</taxon>
        <taxon>Bacilli</taxon>
        <taxon>Bacillales</taxon>
        <taxon>Bacillaceae</taxon>
        <taxon>Priestia</taxon>
    </lineage>
</organism>